<dbReference type="AlphaFoldDB" id="B4FM25"/>
<accession>B4FM25</accession>
<dbReference type="Pfam" id="PF13041">
    <property type="entry name" value="PPR_2"/>
    <property type="match status" value="3"/>
</dbReference>
<evidence type="ECO:0000256" key="4">
    <source>
        <dbReference type="PROSITE-ProRule" id="PRU00708"/>
    </source>
</evidence>
<organism evidence="5">
    <name type="scientific">Zea mays</name>
    <name type="common">Maize</name>
    <dbReference type="NCBI Taxonomy" id="4577"/>
    <lineage>
        <taxon>Eukaryota</taxon>
        <taxon>Viridiplantae</taxon>
        <taxon>Streptophyta</taxon>
        <taxon>Embryophyta</taxon>
        <taxon>Tracheophyta</taxon>
        <taxon>Spermatophyta</taxon>
        <taxon>Magnoliopsida</taxon>
        <taxon>Liliopsida</taxon>
        <taxon>Poales</taxon>
        <taxon>Poaceae</taxon>
        <taxon>PACMAD clade</taxon>
        <taxon>Panicoideae</taxon>
        <taxon>Andropogonodae</taxon>
        <taxon>Andropogoneae</taxon>
        <taxon>Tripsacinae</taxon>
        <taxon>Zea</taxon>
    </lineage>
</organism>
<feature type="repeat" description="PPR" evidence="4">
    <location>
        <begin position="150"/>
        <end position="184"/>
    </location>
</feature>
<dbReference type="OrthoDB" id="185373at2759"/>
<dbReference type="InterPro" id="IPR002885">
    <property type="entry name" value="PPR_rpt"/>
</dbReference>
<keyword evidence="2" id="KW-0677">Repeat</keyword>
<feature type="repeat" description="PPR" evidence="4">
    <location>
        <begin position="9"/>
        <end position="43"/>
    </location>
</feature>
<feature type="repeat" description="PPR" evidence="4">
    <location>
        <begin position="220"/>
        <end position="254"/>
    </location>
</feature>
<evidence type="ECO:0000256" key="3">
    <source>
        <dbReference type="ARBA" id="ARBA00022946"/>
    </source>
</evidence>
<dbReference type="GeneID" id="100217224"/>
<dbReference type="EMBL" id="BT038163">
    <property type="protein sequence ID" value="ACF83168.1"/>
    <property type="molecule type" value="mRNA"/>
</dbReference>
<dbReference type="PANTHER" id="PTHR47941">
    <property type="entry name" value="PENTATRICOPEPTIDE REPEAT-CONTAINING PROTEIN 3, MITOCHONDRIAL"/>
    <property type="match status" value="1"/>
</dbReference>
<evidence type="ECO:0000256" key="1">
    <source>
        <dbReference type="ARBA" id="ARBA00007626"/>
    </source>
</evidence>
<dbReference type="KEGG" id="zma:100217224"/>
<protein>
    <recommendedName>
        <fullName evidence="6">Pentatricopeptide repeat-containing protein</fullName>
    </recommendedName>
</protein>
<sequence>MRAHGMFPTVESCNVFISGALRLRRPEIAISFFREMRRCRVSPNVYTVNMVMRAKCALGRVVDAAQLLDEMPCWGFSRTAASFNTLIAAYCHDSGGMETVLRLKERMEREGLVPNEVTYNTIVHGLCKEGRMHQARRIVNEMRVKGVTPNTITFNTLIHSYVTLGDNEVAMKMHEEMMKAGLSADLVTYNALILGLCNEGKTWKASQLVQELCAAKLEPNASTFSALIIGQCKKQNPERALDLLNAMKKAGFQPNYYTYSILISTFSKNKDFEGAIDVLKDMLMRCIAPDKALLHEFFEGLSKAKKLHLAADLRSVANGTRFISDIYYTDDYRNIDEE</sequence>
<keyword evidence="3" id="KW-0809">Transit peptide</keyword>
<comment type="similarity">
    <text evidence="1">Belongs to the PPR family. P subfamily.</text>
</comment>
<evidence type="ECO:0000313" key="5">
    <source>
        <dbReference type="EMBL" id="ACF83168.1"/>
    </source>
</evidence>
<feature type="repeat" description="PPR" evidence="4">
    <location>
        <begin position="44"/>
        <end position="78"/>
    </location>
</feature>
<dbReference type="PROSITE" id="PS51375">
    <property type="entry name" value="PPR"/>
    <property type="match status" value="8"/>
</dbReference>
<proteinExistence type="evidence at transcript level"/>
<feature type="repeat" description="PPR" evidence="4">
    <location>
        <begin position="255"/>
        <end position="289"/>
    </location>
</feature>
<reference evidence="5" key="1">
    <citation type="journal article" date="2009" name="PLoS Genet.">
        <title>Sequencing, mapping, and analysis of 27,455 maize full-length cDNAs.</title>
        <authorList>
            <person name="Soderlund C."/>
            <person name="Descour A."/>
            <person name="Kudrna D."/>
            <person name="Bomhoff M."/>
            <person name="Boyd L."/>
            <person name="Currie J."/>
            <person name="Angelova A."/>
            <person name="Collura K."/>
            <person name="Wissotski M."/>
            <person name="Ashley E."/>
            <person name="Morrow D."/>
            <person name="Fernandes J."/>
            <person name="Walbot V."/>
            <person name="Yu Y."/>
        </authorList>
    </citation>
    <scope>NUCLEOTIDE SEQUENCE</scope>
    <source>
        <strain evidence="5">B73</strain>
    </source>
</reference>
<evidence type="ECO:0008006" key="6">
    <source>
        <dbReference type="Google" id="ProtNLM"/>
    </source>
</evidence>
<dbReference type="Gene3D" id="1.25.40.10">
    <property type="entry name" value="Tetratricopeptide repeat domain"/>
    <property type="match status" value="3"/>
</dbReference>
<feature type="repeat" description="PPR" evidence="4">
    <location>
        <begin position="115"/>
        <end position="149"/>
    </location>
</feature>
<dbReference type="Pfam" id="PF12854">
    <property type="entry name" value="PPR_1"/>
    <property type="match status" value="1"/>
</dbReference>
<dbReference type="RefSeq" id="NP_001137052.2">
    <property type="nucleotide sequence ID" value="NM_001143580.2"/>
</dbReference>
<dbReference type="InterPro" id="IPR011990">
    <property type="entry name" value="TPR-like_helical_dom_sf"/>
</dbReference>
<evidence type="ECO:0000256" key="2">
    <source>
        <dbReference type="ARBA" id="ARBA00022737"/>
    </source>
</evidence>
<dbReference type="NCBIfam" id="TIGR00756">
    <property type="entry name" value="PPR"/>
    <property type="match status" value="7"/>
</dbReference>
<feature type="repeat" description="PPR" evidence="4">
    <location>
        <begin position="79"/>
        <end position="114"/>
    </location>
</feature>
<name>B4FM25_MAIZE</name>
<dbReference type="ExpressionAtlas" id="B4FM25">
    <property type="expression patterns" value="baseline and differential"/>
</dbReference>
<feature type="repeat" description="PPR" evidence="4">
    <location>
        <begin position="185"/>
        <end position="219"/>
    </location>
</feature>